<reference evidence="1" key="1">
    <citation type="submission" date="2020-12" db="EMBL/GenBank/DDBJ databases">
        <title>Metabolic potential, ecology and presence of endohyphal bacteria is reflected in genomic diversity of Mucoromycotina.</title>
        <authorList>
            <person name="Muszewska A."/>
            <person name="Okrasinska A."/>
            <person name="Steczkiewicz K."/>
            <person name="Drgas O."/>
            <person name="Orlowska M."/>
            <person name="Perlinska-Lenart U."/>
            <person name="Aleksandrzak-Piekarczyk T."/>
            <person name="Szatraj K."/>
            <person name="Zielenkiewicz U."/>
            <person name="Pilsyk S."/>
            <person name="Malc E."/>
            <person name="Mieczkowski P."/>
            <person name="Kruszewska J.S."/>
            <person name="Biernat P."/>
            <person name="Pawlowska J."/>
        </authorList>
    </citation>
    <scope>NUCLEOTIDE SEQUENCE</scope>
    <source>
        <strain evidence="1">WA0000017839</strain>
    </source>
</reference>
<proteinExistence type="predicted"/>
<keyword evidence="2" id="KW-1185">Reference proteome</keyword>
<dbReference type="OrthoDB" id="2289458at2759"/>
<organism evidence="1 2">
    <name type="scientific">Mucor saturninus</name>
    <dbReference type="NCBI Taxonomy" id="64648"/>
    <lineage>
        <taxon>Eukaryota</taxon>
        <taxon>Fungi</taxon>
        <taxon>Fungi incertae sedis</taxon>
        <taxon>Mucoromycota</taxon>
        <taxon>Mucoromycotina</taxon>
        <taxon>Mucoromycetes</taxon>
        <taxon>Mucorales</taxon>
        <taxon>Mucorineae</taxon>
        <taxon>Mucoraceae</taxon>
        <taxon>Mucor</taxon>
    </lineage>
</organism>
<comment type="caution">
    <text evidence="1">The sequence shown here is derived from an EMBL/GenBank/DDBJ whole genome shotgun (WGS) entry which is preliminary data.</text>
</comment>
<gene>
    <name evidence="1" type="ORF">INT47_006684</name>
</gene>
<protein>
    <submittedName>
        <fullName evidence="1">Uncharacterized protein</fullName>
    </submittedName>
</protein>
<sequence>MTFGQITNFIESFCVYNQLSGDRVTLRVDNPFVSAPPIRTFKKDIVQGGRVCCPYDNADCVAGLEKDSPIELKLRFAFDLITVKEADRQYTAYCEGGGGIIITGSNFNDIESACYKVNGDVTRDKLIDWVPA</sequence>
<evidence type="ECO:0000313" key="1">
    <source>
        <dbReference type="EMBL" id="KAG2197621.1"/>
    </source>
</evidence>
<evidence type="ECO:0000313" key="2">
    <source>
        <dbReference type="Proteomes" id="UP000603453"/>
    </source>
</evidence>
<name>A0A8H7QS22_9FUNG</name>
<accession>A0A8H7QS22</accession>
<dbReference type="Proteomes" id="UP000603453">
    <property type="component" value="Unassembled WGS sequence"/>
</dbReference>
<dbReference type="EMBL" id="JAEPRD010000125">
    <property type="protein sequence ID" value="KAG2197621.1"/>
    <property type="molecule type" value="Genomic_DNA"/>
</dbReference>
<dbReference type="AlphaFoldDB" id="A0A8H7QS22"/>